<dbReference type="RefSeq" id="WP_062423320.1">
    <property type="nucleotide sequence ID" value="NZ_BBYA01000014.1"/>
</dbReference>
<evidence type="ECO:0000256" key="3">
    <source>
        <dbReference type="ARBA" id="ARBA00022898"/>
    </source>
</evidence>
<sequence length="280" mass="32103">MNKSTKTWKYLQDNNAEEIVLIGEASNLDQASQKLMNGVYTTFRTYNHDQVLHIEEHFDRLERSAQLQGKEIVLDRKRLTRCLRKLVDSYKNDVRFRIHCANEAVGWQIYLMVEPFFSLPEVIYETGAAAKTILMQRENPESKSTNFIEKTKDIRLSKPDTINEYLMVDQDGLLLEGLSSNIFIVKNKIVWTANEGILPGLTRKTVINLLSSAGIQFEFSEFPKNQLNSVDEVFITSVSRGVLPVTRIDDKQIGSGSPGNITKLARKLFNTWLETELQRL</sequence>
<dbReference type="InterPro" id="IPR050571">
    <property type="entry name" value="Class-IV_PLP-Dep_Aminotrnsfr"/>
</dbReference>
<dbReference type="SUPFAM" id="SSF56752">
    <property type="entry name" value="D-aminoacid aminotransferase-like PLP-dependent enzymes"/>
    <property type="match status" value="1"/>
</dbReference>
<dbReference type="GO" id="GO:0046394">
    <property type="term" value="P:carboxylic acid biosynthetic process"/>
    <property type="evidence" value="ECO:0007669"/>
    <property type="project" value="UniProtKB-ARBA"/>
</dbReference>
<dbReference type="Gene3D" id="3.20.10.10">
    <property type="entry name" value="D-amino Acid Aminotransferase, subunit A, domain 2"/>
    <property type="match status" value="1"/>
</dbReference>
<dbReference type="Pfam" id="PF01063">
    <property type="entry name" value="Aminotran_4"/>
    <property type="match status" value="1"/>
</dbReference>
<dbReference type="Gene3D" id="3.30.470.10">
    <property type="match status" value="1"/>
</dbReference>
<protein>
    <recommendedName>
        <fullName evidence="6">Branched-chain amino acid aminotransferase</fullName>
    </recommendedName>
</protein>
<dbReference type="PANTHER" id="PTHR42743">
    <property type="entry name" value="AMINO-ACID AMINOTRANSFERASE"/>
    <property type="match status" value="1"/>
</dbReference>
<organism evidence="4 5">
    <name type="scientific">Leptolinea tardivitalis</name>
    <dbReference type="NCBI Taxonomy" id="229920"/>
    <lineage>
        <taxon>Bacteria</taxon>
        <taxon>Bacillati</taxon>
        <taxon>Chloroflexota</taxon>
        <taxon>Anaerolineae</taxon>
        <taxon>Anaerolineales</taxon>
        <taxon>Anaerolineaceae</taxon>
        <taxon>Leptolinea</taxon>
    </lineage>
</organism>
<comment type="similarity">
    <text evidence="2">Belongs to the class-IV pyridoxal-phosphate-dependent aminotransferase family.</text>
</comment>
<proteinExistence type="inferred from homology"/>
<comment type="caution">
    <text evidence="4">The sequence shown here is derived from an EMBL/GenBank/DDBJ whole genome shotgun (WGS) entry which is preliminary data.</text>
</comment>
<dbReference type="GO" id="GO:0008652">
    <property type="term" value="P:amino acid biosynthetic process"/>
    <property type="evidence" value="ECO:0007669"/>
    <property type="project" value="UniProtKB-ARBA"/>
</dbReference>
<name>A0A0N8GM96_9CHLR</name>
<evidence type="ECO:0000256" key="1">
    <source>
        <dbReference type="ARBA" id="ARBA00001933"/>
    </source>
</evidence>
<dbReference type="OrthoDB" id="9805628at2"/>
<evidence type="ECO:0008006" key="6">
    <source>
        <dbReference type="Google" id="ProtNLM"/>
    </source>
</evidence>
<gene>
    <name evidence="4" type="ORF">ADM99_00880</name>
</gene>
<comment type="cofactor">
    <cofactor evidence="1">
        <name>pyridoxal 5'-phosphate</name>
        <dbReference type="ChEBI" id="CHEBI:597326"/>
    </cofactor>
</comment>
<keyword evidence="5" id="KW-1185">Reference proteome</keyword>
<dbReference type="FunFam" id="3.20.10.10:FF:000002">
    <property type="entry name" value="D-alanine aminotransferase"/>
    <property type="match status" value="1"/>
</dbReference>
<evidence type="ECO:0000256" key="2">
    <source>
        <dbReference type="ARBA" id="ARBA00009320"/>
    </source>
</evidence>
<accession>A0A0N8GM96</accession>
<dbReference type="Proteomes" id="UP000050430">
    <property type="component" value="Unassembled WGS sequence"/>
</dbReference>
<dbReference type="InterPro" id="IPR001544">
    <property type="entry name" value="Aminotrans_IV"/>
</dbReference>
<dbReference type="EMBL" id="LGCK01000002">
    <property type="protein sequence ID" value="KPL74682.1"/>
    <property type="molecule type" value="Genomic_DNA"/>
</dbReference>
<keyword evidence="3" id="KW-0663">Pyridoxal phosphate</keyword>
<dbReference type="GO" id="GO:0003824">
    <property type="term" value="F:catalytic activity"/>
    <property type="evidence" value="ECO:0007669"/>
    <property type="project" value="InterPro"/>
</dbReference>
<evidence type="ECO:0000313" key="4">
    <source>
        <dbReference type="EMBL" id="KPL74682.1"/>
    </source>
</evidence>
<evidence type="ECO:0000313" key="5">
    <source>
        <dbReference type="Proteomes" id="UP000050430"/>
    </source>
</evidence>
<dbReference type="InterPro" id="IPR043132">
    <property type="entry name" value="BCAT-like_C"/>
</dbReference>
<dbReference type="InterPro" id="IPR036038">
    <property type="entry name" value="Aminotransferase-like"/>
</dbReference>
<dbReference type="STRING" id="229920.ADM99_00880"/>
<dbReference type="AlphaFoldDB" id="A0A0N8GM96"/>
<reference evidence="4 5" key="1">
    <citation type="submission" date="2015-07" db="EMBL/GenBank/DDBJ databases">
        <title>Genome sequence of Leptolinea tardivitalis DSM 16556.</title>
        <authorList>
            <person name="Hemp J."/>
            <person name="Ward L.M."/>
            <person name="Pace L.A."/>
            <person name="Fischer W.W."/>
        </authorList>
    </citation>
    <scope>NUCLEOTIDE SEQUENCE [LARGE SCALE GENOMIC DNA]</scope>
    <source>
        <strain evidence="4 5">YMTK-2</strain>
    </source>
</reference>
<dbReference type="PANTHER" id="PTHR42743:SF11">
    <property type="entry name" value="AMINODEOXYCHORISMATE LYASE"/>
    <property type="match status" value="1"/>
</dbReference>
<dbReference type="InterPro" id="IPR043131">
    <property type="entry name" value="BCAT-like_N"/>
</dbReference>